<evidence type="ECO:0000256" key="8">
    <source>
        <dbReference type="ARBA" id="ARBA00022777"/>
    </source>
</evidence>
<comment type="cofactor">
    <cofactor evidence="1">
        <name>Mg(2+)</name>
        <dbReference type="ChEBI" id="CHEBI:18420"/>
    </cofactor>
</comment>
<dbReference type="SMART" id="SM00220">
    <property type="entry name" value="S_TKc"/>
    <property type="match status" value="1"/>
</dbReference>
<dbReference type="PANTHER" id="PTHR44899">
    <property type="entry name" value="CAMK FAMILY PROTEIN KINASE"/>
    <property type="match status" value="1"/>
</dbReference>
<dbReference type="EMBL" id="CYKH01001990">
    <property type="protein sequence ID" value="CUG91988.1"/>
    <property type="molecule type" value="Genomic_DNA"/>
</dbReference>
<dbReference type="InterPro" id="IPR011009">
    <property type="entry name" value="Kinase-like_dom_sf"/>
</dbReference>
<protein>
    <recommendedName>
        <fullName evidence="3">non-specific serine/threonine protein kinase</fullName>
        <ecNumber evidence="3">2.7.11.1</ecNumber>
    </recommendedName>
</protein>
<feature type="region of interest" description="Disordered" evidence="14">
    <location>
        <begin position="918"/>
        <end position="1004"/>
    </location>
</feature>
<dbReference type="VEuPathDB" id="TriTrypDB:BSAL_02475"/>
<keyword evidence="9 13" id="KW-0067">ATP-binding</keyword>
<keyword evidence="7 13" id="KW-0547">Nucleotide-binding</keyword>
<feature type="compositionally biased region" description="Acidic residues" evidence="14">
    <location>
        <begin position="955"/>
        <end position="976"/>
    </location>
</feature>
<evidence type="ECO:0000256" key="4">
    <source>
        <dbReference type="ARBA" id="ARBA00022527"/>
    </source>
</evidence>
<keyword evidence="4" id="KW-0723">Serine/threonine-protein kinase</keyword>
<dbReference type="InterPro" id="IPR008271">
    <property type="entry name" value="Ser/Thr_kinase_AS"/>
</dbReference>
<evidence type="ECO:0000256" key="3">
    <source>
        <dbReference type="ARBA" id="ARBA00012513"/>
    </source>
</evidence>
<dbReference type="SUPFAM" id="SSF56112">
    <property type="entry name" value="Protein kinase-like (PK-like)"/>
    <property type="match status" value="1"/>
</dbReference>
<dbReference type="Pfam" id="PF00069">
    <property type="entry name" value="Pkinase"/>
    <property type="match status" value="1"/>
</dbReference>
<feature type="region of interest" description="Disordered" evidence="14">
    <location>
        <begin position="658"/>
        <end position="677"/>
    </location>
</feature>
<feature type="compositionally biased region" description="Low complexity" evidence="14">
    <location>
        <begin position="782"/>
        <end position="796"/>
    </location>
</feature>
<keyword evidence="5" id="KW-0808">Transferase</keyword>
<keyword evidence="17" id="KW-1185">Reference proteome</keyword>
<dbReference type="Gene3D" id="1.10.510.10">
    <property type="entry name" value="Transferase(Phosphotransferase) domain 1"/>
    <property type="match status" value="1"/>
</dbReference>
<dbReference type="GO" id="GO:0046872">
    <property type="term" value="F:metal ion binding"/>
    <property type="evidence" value="ECO:0007669"/>
    <property type="project" value="UniProtKB-KW"/>
</dbReference>
<dbReference type="Proteomes" id="UP000051952">
    <property type="component" value="Unassembled WGS sequence"/>
</dbReference>
<comment type="similarity">
    <text evidence="2">Belongs to the protein kinase superfamily. NEK Ser/Thr protein kinase family. NIMA subfamily.</text>
</comment>
<evidence type="ECO:0000256" key="13">
    <source>
        <dbReference type="PROSITE-ProRule" id="PRU10141"/>
    </source>
</evidence>
<evidence type="ECO:0000256" key="7">
    <source>
        <dbReference type="ARBA" id="ARBA00022741"/>
    </source>
</evidence>
<feature type="region of interest" description="Disordered" evidence="14">
    <location>
        <begin position="694"/>
        <end position="718"/>
    </location>
</feature>
<dbReference type="AlphaFoldDB" id="A0A0S4JPB5"/>
<evidence type="ECO:0000313" key="17">
    <source>
        <dbReference type="Proteomes" id="UP000051952"/>
    </source>
</evidence>
<keyword evidence="10" id="KW-0460">Magnesium</keyword>
<organism evidence="16 17">
    <name type="scientific">Bodo saltans</name>
    <name type="common">Flagellated protozoan</name>
    <dbReference type="NCBI Taxonomy" id="75058"/>
    <lineage>
        <taxon>Eukaryota</taxon>
        <taxon>Discoba</taxon>
        <taxon>Euglenozoa</taxon>
        <taxon>Kinetoplastea</taxon>
        <taxon>Metakinetoplastina</taxon>
        <taxon>Eubodonida</taxon>
        <taxon>Bodonidae</taxon>
        <taxon>Bodo</taxon>
    </lineage>
</organism>
<keyword evidence="8 16" id="KW-0418">Kinase</keyword>
<dbReference type="PANTHER" id="PTHR44899:SF3">
    <property type="entry name" value="SERINE_THREONINE-PROTEIN KINASE NEK1"/>
    <property type="match status" value="1"/>
</dbReference>
<dbReference type="PROSITE" id="PS50011">
    <property type="entry name" value="PROTEIN_KINASE_DOM"/>
    <property type="match status" value="1"/>
</dbReference>
<feature type="region of interest" description="Disordered" evidence="14">
    <location>
        <begin position="533"/>
        <end position="553"/>
    </location>
</feature>
<dbReference type="OMA" id="FWLRDFI"/>
<comment type="catalytic activity">
    <reaction evidence="11">
        <text>L-threonyl-[protein] + ATP = O-phospho-L-threonyl-[protein] + ADP + H(+)</text>
        <dbReference type="Rhea" id="RHEA:46608"/>
        <dbReference type="Rhea" id="RHEA-COMP:11060"/>
        <dbReference type="Rhea" id="RHEA-COMP:11605"/>
        <dbReference type="ChEBI" id="CHEBI:15378"/>
        <dbReference type="ChEBI" id="CHEBI:30013"/>
        <dbReference type="ChEBI" id="CHEBI:30616"/>
        <dbReference type="ChEBI" id="CHEBI:61977"/>
        <dbReference type="ChEBI" id="CHEBI:456216"/>
        <dbReference type="EC" id="2.7.11.1"/>
    </reaction>
</comment>
<dbReference type="FunFam" id="1.10.510.10:FF:000172">
    <property type="entry name" value="serine/threonine-protein kinase Nek1 isoform X1"/>
    <property type="match status" value="1"/>
</dbReference>
<evidence type="ECO:0000256" key="5">
    <source>
        <dbReference type="ARBA" id="ARBA00022679"/>
    </source>
</evidence>
<feature type="compositionally biased region" description="Polar residues" evidence="14">
    <location>
        <begin position="810"/>
        <end position="821"/>
    </location>
</feature>
<dbReference type="OrthoDB" id="248923at2759"/>
<comment type="catalytic activity">
    <reaction evidence="12">
        <text>L-seryl-[protein] + ATP = O-phospho-L-seryl-[protein] + ADP + H(+)</text>
        <dbReference type="Rhea" id="RHEA:17989"/>
        <dbReference type="Rhea" id="RHEA-COMP:9863"/>
        <dbReference type="Rhea" id="RHEA-COMP:11604"/>
        <dbReference type="ChEBI" id="CHEBI:15378"/>
        <dbReference type="ChEBI" id="CHEBI:29999"/>
        <dbReference type="ChEBI" id="CHEBI:30616"/>
        <dbReference type="ChEBI" id="CHEBI:83421"/>
        <dbReference type="ChEBI" id="CHEBI:456216"/>
        <dbReference type="EC" id="2.7.11.1"/>
    </reaction>
</comment>
<dbReference type="CDD" id="cd08215">
    <property type="entry name" value="STKc_Nek"/>
    <property type="match status" value="1"/>
</dbReference>
<evidence type="ECO:0000256" key="2">
    <source>
        <dbReference type="ARBA" id="ARBA00010886"/>
    </source>
</evidence>
<proteinExistence type="inferred from homology"/>
<accession>A0A0S4JPB5</accession>
<evidence type="ECO:0000313" key="16">
    <source>
        <dbReference type="EMBL" id="CUG91988.1"/>
    </source>
</evidence>
<dbReference type="GO" id="GO:0005524">
    <property type="term" value="F:ATP binding"/>
    <property type="evidence" value="ECO:0007669"/>
    <property type="project" value="UniProtKB-UniRule"/>
</dbReference>
<feature type="region of interest" description="Disordered" evidence="14">
    <location>
        <begin position="588"/>
        <end position="616"/>
    </location>
</feature>
<evidence type="ECO:0000256" key="11">
    <source>
        <dbReference type="ARBA" id="ARBA00047899"/>
    </source>
</evidence>
<evidence type="ECO:0000259" key="15">
    <source>
        <dbReference type="PROSITE" id="PS50011"/>
    </source>
</evidence>
<feature type="region of interest" description="Disordered" evidence="14">
    <location>
        <begin position="387"/>
        <end position="408"/>
    </location>
</feature>
<keyword evidence="6" id="KW-0479">Metal-binding</keyword>
<gene>
    <name evidence="16" type="ORF">BSAL_02475</name>
</gene>
<dbReference type="InterPro" id="IPR017441">
    <property type="entry name" value="Protein_kinase_ATP_BS"/>
</dbReference>
<feature type="region of interest" description="Disordered" evidence="14">
    <location>
        <begin position="755"/>
        <end position="829"/>
    </location>
</feature>
<dbReference type="EC" id="2.7.11.1" evidence="3"/>
<dbReference type="InterPro" id="IPR000719">
    <property type="entry name" value="Prot_kinase_dom"/>
</dbReference>
<dbReference type="PROSITE" id="PS00107">
    <property type="entry name" value="PROTEIN_KINASE_ATP"/>
    <property type="match status" value="1"/>
</dbReference>
<feature type="region of interest" description="Disordered" evidence="14">
    <location>
        <begin position="454"/>
        <end position="475"/>
    </location>
</feature>
<dbReference type="InterPro" id="IPR051131">
    <property type="entry name" value="NEK_Ser/Thr_kinase_NIMA"/>
</dbReference>
<evidence type="ECO:0000256" key="14">
    <source>
        <dbReference type="SAM" id="MobiDB-lite"/>
    </source>
</evidence>
<evidence type="ECO:0000256" key="10">
    <source>
        <dbReference type="ARBA" id="ARBA00022842"/>
    </source>
</evidence>
<evidence type="ECO:0000256" key="6">
    <source>
        <dbReference type="ARBA" id="ARBA00022723"/>
    </source>
</evidence>
<name>A0A0S4JPB5_BODSA</name>
<dbReference type="GO" id="GO:0004674">
    <property type="term" value="F:protein serine/threonine kinase activity"/>
    <property type="evidence" value="ECO:0007669"/>
    <property type="project" value="UniProtKB-KW"/>
</dbReference>
<feature type="compositionally biased region" description="Low complexity" evidence="14">
    <location>
        <begin position="289"/>
        <end position="307"/>
    </location>
</feature>
<dbReference type="FunFam" id="3.30.200.20:FF:000097">
    <property type="entry name" value="Probable serine/threonine-protein kinase nek1"/>
    <property type="match status" value="1"/>
</dbReference>
<reference evidence="17" key="1">
    <citation type="submission" date="2015-09" db="EMBL/GenBank/DDBJ databases">
        <authorList>
            <consortium name="Pathogen Informatics"/>
        </authorList>
    </citation>
    <scope>NUCLEOTIDE SEQUENCE [LARGE SCALE GENOMIC DNA]</scope>
    <source>
        <strain evidence="17">Lake Konstanz</strain>
    </source>
</reference>
<dbReference type="PROSITE" id="PS00108">
    <property type="entry name" value="PROTEIN_KINASE_ST"/>
    <property type="match status" value="1"/>
</dbReference>
<dbReference type="Gene3D" id="3.30.200.20">
    <property type="entry name" value="Phosphorylase Kinase, domain 1"/>
    <property type="match status" value="1"/>
</dbReference>
<evidence type="ECO:0000256" key="9">
    <source>
        <dbReference type="ARBA" id="ARBA00022840"/>
    </source>
</evidence>
<feature type="compositionally biased region" description="Acidic residues" evidence="14">
    <location>
        <begin position="990"/>
        <end position="1002"/>
    </location>
</feature>
<evidence type="ECO:0000256" key="1">
    <source>
        <dbReference type="ARBA" id="ARBA00001946"/>
    </source>
</evidence>
<feature type="region of interest" description="Disordered" evidence="14">
    <location>
        <begin position="287"/>
        <end position="349"/>
    </location>
</feature>
<feature type="binding site" evidence="13">
    <location>
        <position position="34"/>
    </location>
    <ligand>
        <name>ATP</name>
        <dbReference type="ChEBI" id="CHEBI:30616"/>
    </ligand>
</feature>
<feature type="compositionally biased region" description="Basic and acidic residues" evidence="14">
    <location>
        <begin position="765"/>
        <end position="776"/>
    </location>
</feature>
<evidence type="ECO:0000256" key="12">
    <source>
        <dbReference type="ARBA" id="ARBA00048679"/>
    </source>
</evidence>
<sequence length="1122" mass="123616">MEDKYVKIKALGKGSFGSAILIRRKSDGELLVVKEVNLTKMSSKEREEARNECKVLQSLRHPNIVRYIEHYELRGILYIVMEYADGGDLSHKIKEGNGRGLKESTIMYYFSQLSLAIEYLHSRHVLHRDIKTMNIFLMKNGSVKLGDFGISTVLRNTMGMANTVCGTPYYFSPELCKNRPYNNRSDIWAMGVVLYEMMTTKHPYDANSMQQLMQRIVRSTYAPVPTTYSRELRQLLDACLEKEPMRRPNIKQLLSFPSVRGALEKLETDLMLATQCRVRLQDIMDFPRGSGRSSESQSSGGVSLSPSPQQLIVQHDPRVPPPVSGRRASVGVSPQRVHASPAASPPPVVLEPNQIKADMDRVDAFIRQLNRPVNDRAKDAIQEYMRKKQDEVAAQRKREDEHKKKQEDRKLELKKIMEDHQKQMLEHAKMKMQRVQQQGVVPQPQHLPAAVAPLPLPQQHAPSPAPNNKPRRPVPASLEAVYGHPTPRKNVRHVLAANSPANAKRFQANGPITPQPAPLQQPQHLPAAVAPLPLPQQQAPSPAPNNKPRRPVPASLEAVYGHPTPRKNVRHVLAANSPANAKRFQANGPVTPQPAPLQPPSAANITPSQQQLFPPRPRPVAVANAQHWVDKQAEKRRGEMEDKQVRRVEDERRMVRDLDRYGNGGRPSPGNEALSNPVVDPELAAWVKRTSNVGDAVSHSARSSSPQAGGNPLHYHDVPAGVDARRRVSQGGPERSVSPQLEVHRNAAAAGAVLRASAEPLPRTPPDRPGRQDFRRVGGPGSTANSRSSSCASMGAPGVFKPSEVPQASLLDNSPDVQQRTAPHGMLGGVRQDDIPFVRYGEVLDDDVDGEELHVAVPEIIRSIRAPSNASPRADSLTSPDADVPVEAYTAMLSHLKEVLEKKPPSHVASRHQTAILDADAIGSGQRRAHRSNDISPTRGDGSVVETEEYMMGGDSDEEEEEEGSSNDDDFEDEEPITPSHPGAPMSTSQDDDEDGFDDPDETNSFRLRHICGQGFRGHIAVHPKTGAPLFPLGSVSKHTNEFQLRIALERRLSVAGLDAVTLQLEALPVGSSMEARILDEIRGAAAMYLAKVKRCPTSAIAPQEAADCVALCAQLLFFQED</sequence>
<feature type="domain" description="Protein kinase" evidence="15">
    <location>
        <begin position="5"/>
        <end position="259"/>
    </location>
</feature>